<evidence type="ECO:0000256" key="1">
    <source>
        <dbReference type="ARBA" id="ARBA00006484"/>
    </source>
</evidence>
<sequence length="253" mass="27026">MNEVRRRVAIITGAARGIGKAAFSRLRTEGVTVVGTDILPDPEDQETQEESASKILDISLIHDVADESSWVKVVDVTLEKYGQIDILVNNAGIGTLPDIEEEDESGWGKMLSVNAKSIWLGMKTVVPSMKSRQSGAIVNVSSIFGASGGFGKSASYHASKGAVSAITRNAAVRYAADNIRINAVSPGFINVSREEKAIREAGDKMSEEILFRTPMGRWGDASEVASVISFLAGPESSYITGVELFVDGGWMAV</sequence>
<dbReference type="PRINTS" id="PR00081">
    <property type="entry name" value="GDHRDH"/>
</dbReference>
<dbReference type="PANTHER" id="PTHR42760">
    <property type="entry name" value="SHORT-CHAIN DEHYDROGENASES/REDUCTASES FAMILY MEMBER"/>
    <property type="match status" value="1"/>
</dbReference>
<reference evidence="2" key="1">
    <citation type="submission" date="2018-05" db="EMBL/GenBank/DDBJ databases">
        <authorList>
            <person name="Lanie J.A."/>
            <person name="Ng W.-L."/>
            <person name="Kazmierczak K.M."/>
            <person name="Andrzejewski T.M."/>
            <person name="Davidsen T.M."/>
            <person name="Wayne K.J."/>
            <person name="Tettelin H."/>
            <person name="Glass J.I."/>
            <person name="Rusch D."/>
            <person name="Podicherti R."/>
            <person name="Tsui H.-C.T."/>
            <person name="Winkler M.E."/>
        </authorList>
    </citation>
    <scope>NUCLEOTIDE SEQUENCE</scope>
</reference>
<dbReference type="AlphaFoldDB" id="A0A382A6D7"/>
<dbReference type="PRINTS" id="PR00080">
    <property type="entry name" value="SDRFAMILY"/>
</dbReference>
<dbReference type="SUPFAM" id="SSF51735">
    <property type="entry name" value="NAD(P)-binding Rossmann-fold domains"/>
    <property type="match status" value="1"/>
</dbReference>
<evidence type="ECO:0000313" key="2">
    <source>
        <dbReference type="EMBL" id="SVA96672.1"/>
    </source>
</evidence>
<dbReference type="FunFam" id="3.40.50.720:FF:000084">
    <property type="entry name" value="Short-chain dehydrogenase reductase"/>
    <property type="match status" value="1"/>
</dbReference>
<dbReference type="InterPro" id="IPR002347">
    <property type="entry name" value="SDR_fam"/>
</dbReference>
<evidence type="ECO:0008006" key="3">
    <source>
        <dbReference type="Google" id="ProtNLM"/>
    </source>
</evidence>
<dbReference type="CDD" id="cd05233">
    <property type="entry name" value="SDR_c"/>
    <property type="match status" value="1"/>
</dbReference>
<dbReference type="Pfam" id="PF13561">
    <property type="entry name" value="adh_short_C2"/>
    <property type="match status" value="1"/>
</dbReference>
<organism evidence="2">
    <name type="scientific">marine metagenome</name>
    <dbReference type="NCBI Taxonomy" id="408172"/>
    <lineage>
        <taxon>unclassified sequences</taxon>
        <taxon>metagenomes</taxon>
        <taxon>ecological metagenomes</taxon>
    </lineage>
</organism>
<accession>A0A382A6D7</accession>
<dbReference type="GO" id="GO:0016616">
    <property type="term" value="F:oxidoreductase activity, acting on the CH-OH group of donors, NAD or NADP as acceptor"/>
    <property type="evidence" value="ECO:0007669"/>
    <property type="project" value="TreeGrafter"/>
</dbReference>
<gene>
    <name evidence="2" type="ORF">METZ01_LOCUS149526</name>
</gene>
<comment type="similarity">
    <text evidence="1">Belongs to the short-chain dehydrogenases/reductases (SDR) family.</text>
</comment>
<dbReference type="InterPro" id="IPR036291">
    <property type="entry name" value="NAD(P)-bd_dom_sf"/>
</dbReference>
<name>A0A382A6D7_9ZZZZ</name>
<protein>
    <recommendedName>
        <fullName evidence="3">Cyclopentanol dehydrogenase</fullName>
    </recommendedName>
</protein>
<dbReference type="Gene3D" id="3.40.50.720">
    <property type="entry name" value="NAD(P)-binding Rossmann-like Domain"/>
    <property type="match status" value="1"/>
</dbReference>
<proteinExistence type="inferred from homology"/>
<dbReference type="EMBL" id="UINC01023957">
    <property type="protein sequence ID" value="SVA96672.1"/>
    <property type="molecule type" value="Genomic_DNA"/>
</dbReference>